<dbReference type="Pfam" id="PF00903">
    <property type="entry name" value="Glyoxalase"/>
    <property type="match status" value="1"/>
</dbReference>
<dbReference type="RefSeq" id="WP_105933761.1">
    <property type="nucleotide sequence ID" value="NZ_PVNP01000047.1"/>
</dbReference>
<gene>
    <name evidence="2" type="ORF">C6Y40_05750</name>
</gene>
<evidence type="ECO:0000313" key="2">
    <source>
        <dbReference type="EMBL" id="PRO74610.1"/>
    </source>
</evidence>
<dbReference type="PANTHER" id="PTHR36437">
    <property type="entry name" value="GLYOXALASE/BLEOMYCIN RESISTANCE PROTEIN/DIOXYGENASE"/>
    <property type="match status" value="1"/>
</dbReference>
<dbReference type="OrthoDB" id="9794917at2"/>
<dbReference type="Gene3D" id="3.10.180.10">
    <property type="entry name" value="2,3-Dihydroxybiphenyl 1,2-Dioxygenase, domain 1"/>
    <property type="match status" value="1"/>
</dbReference>
<evidence type="ECO:0000259" key="1">
    <source>
        <dbReference type="PROSITE" id="PS51819"/>
    </source>
</evidence>
<dbReference type="PANTHER" id="PTHR36437:SF2">
    <property type="entry name" value="GLYOXALASE_BLEOMYCIN RESISTANCE PROTEIN_DIOXYGENASE"/>
    <property type="match status" value="1"/>
</dbReference>
<dbReference type="AlphaFoldDB" id="A0A2S9VDT1"/>
<reference evidence="3" key="1">
    <citation type="journal article" date="2020" name="Int. J. Syst. Evol. Microbiol.">
        <title>Alteromonas alba sp. nov., a marine bacterium isolated from the seawater of the West Pacific Ocean.</title>
        <authorList>
            <person name="Sun C."/>
            <person name="Wu Y.-H."/>
            <person name="Xamxidin M."/>
            <person name="Cheng H."/>
            <person name="Xu X.-W."/>
        </authorList>
    </citation>
    <scope>NUCLEOTIDE SEQUENCE [LARGE SCALE GENOMIC DNA]</scope>
    <source>
        <strain evidence="3">190</strain>
    </source>
</reference>
<evidence type="ECO:0000313" key="3">
    <source>
        <dbReference type="Proteomes" id="UP000238949"/>
    </source>
</evidence>
<name>A0A2S9VDT1_9ALTE</name>
<comment type="caution">
    <text evidence="2">The sequence shown here is derived from an EMBL/GenBank/DDBJ whole genome shotgun (WGS) entry which is preliminary data.</text>
</comment>
<dbReference type="EMBL" id="PVNP01000047">
    <property type="protein sequence ID" value="PRO74610.1"/>
    <property type="molecule type" value="Genomic_DNA"/>
</dbReference>
<dbReference type="InterPro" id="IPR037523">
    <property type="entry name" value="VOC_core"/>
</dbReference>
<keyword evidence="3" id="KW-1185">Reference proteome</keyword>
<sequence length="134" mass="15304">MTDRIQSLNAVGILVDDYDEAITYFTEVLHFTLIANEKHKNGLRWVLLHPPGLSSTGIMLNLARSKMDKIAVGNQAGDQVLFVLQTNDFWRDYQHMQSQGVEFIEAPRDEDYGTVAIFEDLYGNKWDLLQVKDA</sequence>
<accession>A0A2S9VDT1</accession>
<dbReference type="InterPro" id="IPR004360">
    <property type="entry name" value="Glyas_Fos-R_dOase_dom"/>
</dbReference>
<dbReference type="InterPro" id="IPR029068">
    <property type="entry name" value="Glyas_Bleomycin-R_OHBP_Dase"/>
</dbReference>
<proteinExistence type="predicted"/>
<protein>
    <submittedName>
        <fullName evidence="2">Glyoxalase</fullName>
    </submittedName>
</protein>
<feature type="domain" description="VOC" evidence="1">
    <location>
        <begin position="7"/>
        <end position="131"/>
    </location>
</feature>
<dbReference type="Proteomes" id="UP000238949">
    <property type="component" value="Unassembled WGS sequence"/>
</dbReference>
<dbReference type="PROSITE" id="PS51819">
    <property type="entry name" value="VOC"/>
    <property type="match status" value="1"/>
</dbReference>
<dbReference type="SUPFAM" id="SSF54593">
    <property type="entry name" value="Glyoxalase/Bleomycin resistance protein/Dihydroxybiphenyl dioxygenase"/>
    <property type="match status" value="1"/>
</dbReference>
<organism evidence="2 3">
    <name type="scientific">Alteromonas alba</name>
    <dbReference type="NCBI Taxonomy" id="2079529"/>
    <lineage>
        <taxon>Bacteria</taxon>
        <taxon>Pseudomonadati</taxon>
        <taxon>Pseudomonadota</taxon>
        <taxon>Gammaproteobacteria</taxon>
        <taxon>Alteromonadales</taxon>
        <taxon>Alteromonadaceae</taxon>
        <taxon>Alteromonas/Salinimonas group</taxon>
        <taxon>Alteromonas</taxon>
    </lineage>
</organism>